<evidence type="ECO:0000256" key="5">
    <source>
        <dbReference type="HAMAP-Rule" id="MF_00358"/>
    </source>
</evidence>
<organism evidence="8 9">
    <name type="scientific">Desulfatibacillum alkenivorans DSM 16219</name>
    <dbReference type="NCBI Taxonomy" id="1121393"/>
    <lineage>
        <taxon>Bacteria</taxon>
        <taxon>Pseudomonadati</taxon>
        <taxon>Thermodesulfobacteriota</taxon>
        <taxon>Desulfobacteria</taxon>
        <taxon>Desulfobacterales</taxon>
        <taxon>Desulfatibacillaceae</taxon>
        <taxon>Desulfatibacillum</taxon>
    </lineage>
</organism>
<comment type="similarity">
    <text evidence="1 5 6">Belongs to the bacterial ribosomal protein bS21 family.</text>
</comment>
<sequence>MQVTVQDNQLERAVKVLKKMLRKEGVLTQLKEKRFYEKPSVKKRRKRAKAAKRRRRIELRANQRRR</sequence>
<dbReference type="InterPro" id="IPR038380">
    <property type="entry name" value="Ribosomal_bS21_sf"/>
</dbReference>
<proteinExistence type="inferred from homology"/>
<keyword evidence="3 5" id="KW-0687">Ribonucleoprotein</keyword>
<dbReference type="GO" id="GO:1990904">
    <property type="term" value="C:ribonucleoprotein complex"/>
    <property type="evidence" value="ECO:0007669"/>
    <property type="project" value="UniProtKB-KW"/>
</dbReference>
<dbReference type="Pfam" id="PF01165">
    <property type="entry name" value="Ribosomal_S21"/>
    <property type="match status" value="1"/>
</dbReference>
<keyword evidence="9" id="KW-1185">Reference proteome</keyword>
<evidence type="ECO:0000256" key="6">
    <source>
        <dbReference type="RuleBase" id="RU000667"/>
    </source>
</evidence>
<name>A0A1M6NMB5_9BACT</name>
<dbReference type="STRING" id="1121393.SAMN02745216_02632"/>
<dbReference type="AlphaFoldDB" id="A0A1M6NMB5"/>
<evidence type="ECO:0000256" key="2">
    <source>
        <dbReference type="ARBA" id="ARBA00022980"/>
    </source>
</evidence>
<evidence type="ECO:0000256" key="4">
    <source>
        <dbReference type="ARBA" id="ARBA00035135"/>
    </source>
</evidence>
<feature type="region of interest" description="Disordered" evidence="7">
    <location>
        <begin position="37"/>
        <end position="66"/>
    </location>
</feature>
<dbReference type="EMBL" id="FQZU01000015">
    <property type="protein sequence ID" value="SHJ96871.1"/>
    <property type="molecule type" value="Genomic_DNA"/>
</dbReference>
<dbReference type="Proteomes" id="UP000183994">
    <property type="component" value="Unassembled WGS sequence"/>
</dbReference>
<accession>A0A1M6NMB5</accession>
<protein>
    <recommendedName>
        <fullName evidence="4 5">Small ribosomal subunit protein bS21</fullName>
    </recommendedName>
</protein>
<evidence type="ECO:0000313" key="8">
    <source>
        <dbReference type="EMBL" id="SHJ96871.1"/>
    </source>
</evidence>
<evidence type="ECO:0000256" key="1">
    <source>
        <dbReference type="ARBA" id="ARBA00006640"/>
    </source>
</evidence>
<keyword evidence="2 5" id="KW-0689">Ribosomal protein</keyword>
<dbReference type="HAMAP" id="MF_00358">
    <property type="entry name" value="Ribosomal_bS21"/>
    <property type="match status" value="1"/>
</dbReference>
<dbReference type="GO" id="GO:0006412">
    <property type="term" value="P:translation"/>
    <property type="evidence" value="ECO:0007669"/>
    <property type="project" value="UniProtKB-UniRule"/>
</dbReference>
<dbReference type="PANTHER" id="PTHR21109">
    <property type="entry name" value="MITOCHONDRIAL 28S RIBOSOMAL PROTEIN S21"/>
    <property type="match status" value="1"/>
</dbReference>
<reference evidence="9" key="1">
    <citation type="submission" date="2016-11" db="EMBL/GenBank/DDBJ databases">
        <authorList>
            <person name="Varghese N."/>
            <person name="Submissions S."/>
        </authorList>
    </citation>
    <scope>NUCLEOTIDE SEQUENCE [LARGE SCALE GENOMIC DNA]</scope>
    <source>
        <strain evidence="9">DSM 16219</strain>
    </source>
</reference>
<evidence type="ECO:0000256" key="3">
    <source>
        <dbReference type="ARBA" id="ARBA00023274"/>
    </source>
</evidence>
<dbReference type="GO" id="GO:0003735">
    <property type="term" value="F:structural constituent of ribosome"/>
    <property type="evidence" value="ECO:0007669"/>
    <property type="project" value="InterPro"/>
</dbReference>
<dbReference type="Gene3D" id="1.20.5.1150">
    <property type="entry name" value="Ribosomal protein S8"/>
    <property type="match status" value="1"/>
</dbReference>
<dbReference type="GO" id="GO:0005840">
    <property type="term" value="C:ribosome"/>
    <property type="evidence" value="ECO:0007669"/>
    <property type="project" value="UniProtKB-KW"/>
</dbReference>
<dbReference type="NCBIfam" id="TIGR00030">
    <property type="entry name" value="S21p"/>
    <property type="match status" value="1"/>
</dbReference>
<dbReference type="OrthoDB" id="9811907at2"/>
<dbReference type="PANTHER" id="PTHR21109:SF0">
    <property type="entry name" value="SMALL RIBOSOMAL SUBUNIT PROTEIN BS21M"/>
    <property type="match status" value="1"/>
</dbReference>
<dbReference type="RefSeq" id="WP_012609259.1">
    <property type="nucleotide sequence ID" value="NZ_FQZU01000015.1"/>
</dbReference>
<feature type="compositionally biased region" description="Basic residues" evidence="7">
    <location>
        <begin position="41"/>
        <end position="66"/>
    </location>
</feature>
<gene>
    <name evidence="5" type="primary">rpsU</name>
    <name evidence="8" type="ORF">SAMN02745216_02632</name>
</gene>
<dbReference type="PRINTS" id="PR00976">
    <property type="entry name" value="RIBOSOMALS21"/>
</dbReference>
<evidence type="ECO:0000256" key="7">
    <source>
        <dbReference type="SAM" id="MobiDB-lite"/>
    </source>
</evidence>
<evidence type="ECO:0000313" key="9">
    <source>
        <dbReference type="Proteomes" id="UP000183994"/>
    </source>
</evidence>
<dbReference type="InterPro" id="IPR001911">
    <property type="entry name" value="Ribosomal_bS21"/>
</dbReference>